<keyword evidence="1" id="KW-0418">Kinase</keyword>
<keyword evidence="1" id="KW-0808">Transferase</keyword>
<accession>A0AC59EXB9</accession>
<gene>
    <name evidence="1" type="ORF">PGCG_00277</name>
</gene>
<evidence type="ECO:0000313" key="2">
    <source>
        <dbReference type="Proteomes" id="UP000204225"/>
    </source>
</evidence>
<protein>
    <submittedName>
        <fullName evidence="1">Thymidine kinase</fullName>
    </submittedName>
</protein>
<evidence type="ECO:0000313" key="1">
    <source>
        <dbReference type="EMBL" id="AGM15588.1"/>
    </source>
</evidence>
<name>A0AC59EXB9_9VIRU</name>
<reference evidence="1 2" key="1">
    <citation type="journal article" date="2013" name="Proc. Natl. Acad. Sci. U.S.A.">
        <title>Genome of Phaeocystis globosa virus PgV-16T highlights the common ancestry of the largest known DNA viruses infecting eukaryotes.</title>
        <authorList>
            <person name="Santini S."/>
            <person name="Jeudy S."/>
            <person name="Bartoli J."/>
            <person name="Poirot O."/>
            <person name="Lescot M."/>
            <person name="Abergel C."/>
            <person name="Barbe V."/>
            <person name="Wommack K.E."/>
            <person name="Noordeloos A.A."/>
            <person name="Brussaard C.P."/>
            <person name="Claverie J.M."/>
        </authorList>
    </citation>
    <scope>NUCLEOTIDE SEQUENCE [LARGE SCALE GENOMIC DNA]</scope>
    <source>
        <strain evidence="1 2">16T</strain>
    </source>
</reference>
<dbReference type="EMBL" id="KC662249">
    <property type="protein sequence ID" value="AGM15588.1"/>
    <property type="molecule type" value="Genomic_DNA"/>
</dbReference>
<proteinExistence type="predicted"/>
<sequence>MTLEIIIGCMFSGKTTALIEKYMEKSTNYNCLAINYIFDKRYTDKSKIVSHDKVALNCISIQDLNELTNNPEYLDMFCKAEYIFINEAQFFVDLKKWVINSMDIHNKNVVLCGLNLDYKREKFGELMDLTMYATNIVQTFGKCYDCENSSLFTHRLVDDNSQVLIGSSEYIPVCEECWNKLNSD</sequence>
<dbReference type="Proteomes" id="UP000204225">
    <property type="component" value="Segment"/>
</dbReference>
<organism evidence="1 2">
    <name type="scientific">Phaeocystis globosa virus PgV-16T</name>
    <dbReference type="NCBI Taxonomy" id="3071227"/>
    <lineage>
        <taxon>Viruses</taxon>
        <taxon>Varidnaviria</taxon>
        <taxon>Bamfordvirae</taxon>
        <taxon>Nucleocytoviricota</taxon>
        <taxon>Megaviricetes</taxon>
        <taxon>Imitervirales</taxon>
        <taxon>Mesomimiviridae</taxon>
        <taxon>Tethysvirus</taxon>
        <taxon>Tethysvirus hollandense</taxon>
    </lineage>
</organism>
<keyword evidence="2" id="KW-1185">Reference proteome</keyword>